<protein>
    <submittedName>
        <fullName evidence="1">Uncharacterized protein</fullName>
    </submittedName>
</protein>
<comment type="caution">
    <text evidence="1">The sequence shown here is derived from an EMBL/GenBank/DDBJ whole genome shotgun (WGS) entry which is preliminary data.</text>
</comment>
<evidence type="ECO:0000313" key="1">
    <source>
        <dbReference type="EMBL" id="MCE5166490.1"/>
    </source>
</evidence>
<evidence type="ECO:0000313" key="2">
    <source>
        <dbReference type="Proteomes" id="UP000823775"/>
    </source>
</evidence>
<dbReference type="Proteomes" id="UP000823775">
    <property type="component" value="Unassembled WGS sequence"/>
</dbReference>
<organism evidence="1 2">
    <name type="scientific">Datura stramonium</name>
    <name type="common">Jimsonweed</name>
    <name type="synonym">Common thornapple</name>
    <dbReference type="NCBI Taxonomy" id="4076"/>
    <lineage>
        <taxon>Eukaryota</taxon>
        <taxon>Viridiplantae</taxon>
        <taxon>Streptophyta</taxon>
        <taxon>Embryophyta</taxon>
        <taxon>Tracheophyta</taxon>
        <taxon>Spermatophyta</taxon>
        <taxon>Magnoliopsida</taxon>
        <taxon>eudicotyledons</taxon>
        <taxon>Gunneridae</taxon>
        <taxon>Pentapetalae</taxon>
        <taxon>asterids</taxon>
        <taxon>lamiids</taxon>
        <taxon>Solanales</taxon>
        <taxon>Solanaceae</taxon>
        <taxon>Solanoideae</taxon>
        <taxon>Datureae</taxon>
        <taxon>Datura</taxon>
    </lineage>
</organism>
<sequence length="75" mass="8671">MLYVEDRMRVEYTNELLHEQLNLAEVSLGCLQDTDQVLCHALRDAKQVLRDGLHDADQLFAGLVEVQRWRCDSLA</sequence>
<name>A0ABS8Y3X9_DATST</name>
<dbReference type="EMBL" id="JACEIK010024723">
    <property type="protein sequence ID" value="MCE5166490.1"/>
    <property type="molecule type" value="Genomic_DNA"/>
</dbReference>
<feature type="non-terminal residue" evidence="1">
    <location>
        <position position="75"/>
    </location>
</feature>
<proteinExistence type="predicted"/>
<gene>
    <name evidence="1" type="ORF">HAX54_020515</name>
</gene>
<accession>A0ABS8Y3X9</accession>
<keyword evidence="2" id="KW-1185">Reference proteome</keyword>
<reference evidence="1 2" key="1">
    <citation type="journal article" date="2021" name="BMC Genomics">
        <title>Datura genome reveals duplications of psychoactive alkaloid biosynthetic genes and high mutation rate following tissue culture.</title>
        <authorList>
            <person name="Rajewski A."/>
            <person name="Carter-House D."/>
            <person name="Stajich J."/>
            <person name="Litt A."/>
        </authorList>
    </citation>
    <scope>NUCLEOTIDE SEQUENCE [LARGE SCALE GENOMIC DNA]</scope>
    <source>
        <strain evidence="1">AR-01</strain>
    </source>
</reference>